<dbReference type="Proteomes" id="UP001060085">
    <property type="component" value="Linkage Group LG05"/>
</dbReference>
<proteinExistence type="predicted"/>
<keyword evidence="2" id="KW-1185">Reference proteome</keyword>
<accession>A0ACC0AJX6</accession>
<name>A0ACC0AJX6_CATRO</name>
<evidence type="ECO:0000313" key="2">
    <source>
        <dbReference type="Proteomes" id="UP001060085"/>
    </source>
</evidence>
<dbReference type="EMBL" id="CM044705">
    <property type="protein sequence ID" value="KAI5660742.1"/>
    <property type="molecule type" value="Genomic_DNA"/>
</dbReference>
<reference evidence="2" key="1">
    <citation type="journal article" date="2023" name="Nat. Plants">
        <title>Single-cell RNA sequencing provides a high-resolution roadmap for understanding the multicellular compartmentation of specialized metabolism.</title>
        <authorList>
            <person name="Sun S."/>
            <person name="Shen X."/>
            <person name="Li Y."/>
            <person name="Li Y."/>
            <person name="Wang S."/>
            <person name="Li R."/>
            <person name="Zhang H."/>
            <person name="Shen G."/>
            <person name="Guo B."/>
            <person name="Wei J."/>
            <person name="Xu J."/>
            <person name="St-Pierre B."/>
            <person name="Chen S."/>
            <person name="Sun C."/>
        </authorList>
    </citation>
    <scope>NUCLEOTIDE SEQUENCE [LARGE SCALE GENOMIC DNA]</scope>
</reference>
<evidence type="ECO:0000313" key="1">
    <source>
        <dbReference type="EMBL" id="KAI5660742.1"/>
    </source>
</evidence>
<sequence length="335" mass="38252">MVRSPSIDKNGLRKGAWSEEEDNKLRAYILRYGHWNWRQLPKFAGLARCGKSCRLRWLNYLKPGLKRGPITEEEEEMIVKLHEKLGNKWSLIAAKLPGRTDNEIKNYWHTHKKKCKKSQDPNSMVKTNATPQNTHVMDQKDKQDSSISLSEVSTDYPNMDLIDDTCLQENSLNSEESFPNFCESFWTEIPVSPSTPISSSSSATSYNFSSVIDESFVKLFESLSTEVQVPSMLPSTTAARIEDSNFQESSNDAFFSSFWTEPFLTNEPNDLISPSTSSTTTTTACSTVTNLDEVFGSFWNEPFVLDNHHHQLPSMDEGVPFTSYFYHDLDLFKQF</sequence>
<comment type="caution">
    <text evidence="1">The sequence shown here is derived from an EMBL/GenBank/DDBJ whole genome shotgun (WGS) entry which is preliminary data.</text>
</comment>
<gene>
    <name evidence="1" type="ORF">M9H77_20065</name>
</gene>
<protein>
    <submittedName>
        <fullName evidence="1">Uncharacterized protein</fullName>
    </submittedName>
</protein>
<organism evidence="1 2">
    <name type="scientific">Catharanthus roseus</name>
    <name type="common">Madagascar periwinkle</name>
    <name type="synonym">Vinca rosea</name>
    <dbReference type="NCBI Taxonomy" id="4058"/>
    <lineage>
        <taxon>Eukaryota</taxon>
        <taxon>Viridiplantae</taxon>
        <taxon>Streptophyta</taxon>
        <taxon>Embryophyta</taxon>
        <taxon>Tracheophyta</taxon>
        <taxon>Spermatophyta</taxon>
        <taxon>Magnoliopsida</taxon>
        <taxon>eudicotyledons</taxon>
        <taxon>Gunneridae</taxon>
        <taxon>Pentapetalae</taxon>
        <taxon>asterids</taxon>
        <taxon>lamiids</taxon>
        <taxon>Gentianales</taxon>
        <taxon>Apocynaceae</taxon>
        <taxon>Rauvolfioideae</taxon>
        <taxon>Vinceae</taxon>
        <taxon>Catharanthinae</taxon>
        <taxon>Catharanthus</taxon>
    </lineage>
</organism>